<feature type="domain" description="Carboxylesterase type B" evidence="7">
    <location>
        <begin position="24"/>
        <end position="544"/>
    </location>
</feature>
<dbReference type="AlphaFoldDB" id="A0AAN7V4U3"/>
<evidence type="ECO:0000313" key="9">
    <source>
        <dbReference type="Proteomes" id="UP001329430"/>
    </source>
</evidence>
<dbReference type="InterPro" id="IPR019819">
    <property type="entry name" value="Carboxylesterase_B_CS"/>
</dbReference>
<gene>
    <name evidence="8" type="ORF">RI129_011114</name>
</gene>
<dbReference type="SUPFAM" id="SSF53474">
    <property type="entry name" value="alpha/beta-Hydrolases"/>
    <property type="match status" value="1"/>
</dbReference>
<evidence type="ECO:0000256" key="1">
    <source>
        <dbReference type="ARBA" id="ARBA00005964"/>
    </source>
</evidence>
<keyword evidence="2" id="KW-0719">Serine esterase</keyword>
<keyword evidence="5" id="KW-0325">Glycoprotein</keyword>
<dbReference type="GO" id="GO:0052689">
    <property type="term" value="F:carboxylic ester hydrolase activity"/>
    <property type="evidence" value="ECO:0007669"/>
    <property type="project" value="UniProtKB-KW"/>
</dbReference>
<dbReference type="PANTHER" id="PTHR43142:SF1">
    <property type="entry name" value="CARBOXYLIC ESTER HYDROLASE"/>
    <property type="match status" value="1"/>
</dbReference>
<evidence type="ECO:0000256" key="6">
    <source>
        <dbReference type="RuleBase" id="RU361235"/>
    </source>
</evidence>
<keyword evidence="6" id="KW-0732">Signal</keyword>
<keyword evidence="3 6" id="KW-0378">Hydrolase</keyword>
<evidence type="ECO:0000259" key="7">
    <source>
        <dbReference type="Pfam" id="PF00135"/>
    </source>
</evidence>
<dbReference type="InterPro" id="IPR029058">
    <property type="entry name" value="AB_hydrolase_fold"/>
</dbReference>
<name>A0AAN7V4U3_9COLE</name>
<dbReference type="Proteomes" id="UP001329430">
    <property type="component" value="Chromosome 8"/>
</dbReference>
<dbReference type="Pfam" id="PF00135">
    <property type="entry name" value="COesterase"/>
    <property type="match status" value="1"/>
</dbReference>
<keyword evidence="9" id="KW-1185">Reference proteome</keyword>
<dbReference type="InterPro" id="IPR019826">
    <property type="entry name" value="Carboxylesterase_B_AS"/>
</dbReference>
<feature type="signal peptide" evidence="6">
    <location>
        <begin position="1"/>
        <end position="18"/>
    </location>
</feature>
<dbReference type="PROSITE" id="PS00941">
    <property type="entry name" value="CARBOXYLESTERASE_B_2"/>
    <property type="match status" value="1"/>
</dbReference>
<protein>
    <recommendedName>
        <fullName evidence="6">Carboxylic ester hydrolase</fullName>
        <ecNumber evidence="6">3.1.1.-</ecNumber>
    </recommendedName>
</protein>
<dbReference type="InterPro" id="IPR002018">
    <property type="entry name" value="CarbesteraseB"/>
</dbReference>
<dbReference type="Gene3D" id="3.40.50.1820">
    <property type="entry name" value="alpha/beta hydrolase"/>
    <property type="match status" value="1"/>
</dbReference>
<dbReference type="PROSITE" id="PS00122">
    <property type="entry name" value="CARBOXYLESTERASE_B_1"/>
    <property type="match status" value="1"/>
</dbReference>
<dbReference type="PANTHER" id="PTHR43142">
    <property type="entry name" value="CARBOXYLIC ESTER HYDROLASE"/>
    <property type="match status" value="1"/>
</dbReference>
<evidence type="ECO:0000313" key="8">
    <source>
        <dbReference type="EMBL" id="KAK5640303.1"/>
    </source>
</evidence>
<dbReference type="EMBL" id="JAVRBK010000008">
    <property type="protein sequence ID" value="KAK5640303.1"/>
    <property type="molecule type" value="Genomic_DNA"/>
</dbReference>
<feature type="chain" id="PRO_5042661321" description="Carboxylic ester hydrolase" evidence="6">
    <location>
        <begin position="19"/>
        <end position="555"/>
    </location>
</feature>
<comment type="caution">
    <text evidence="8">The sequence shown here is derived from an EMBL/GenBank/DDBJ whole genome shotgun (WGS) entry which is preliminary data.</text>
</comment>
<reference evidence="8 9" key="1">
    <citation type="journal article" date="2024" name="Insects">
        <title>An Improved Chromosome-Level Genome Assembly of the Firefly Pyrocoelia pectoralis.</title>
        <authorList>
            <person name="Fu X."/>
            <person name="Meyer-Rochow V.B."/>
            <person name="Ballantyne L."/>
            <person name="Zhu X."/>
        </authorList>
    </citation>
    <scope>NUCLEOTIDE SEQUENCE [LARGE SCALE GENOMIC DNA]</scope>
    <source>
        <strain evidence="8">XCY_ONT2</strain>
    </source>
</reference>
<organism evidence="8 9">
    <name type="scientific">Pyrocoelia pectoralis</name>
    <dbReference type="NCBI Taxonomy" id="417401"/>
    <lineage>
        <taxon>Eukaryota</taxon>
        <taxon>Metazoa</taxon>
        <taxon>Ecdysozoa</taxon>
        <taxon>Arthropoda</taxon>
        <taxon>Hexapoda</taxon>
        <taxon>Insecta</taxon>
        <taxon>Pterygota</taxon>
        <taxon>Neoptera</taxon>
        <taxon>Endopterygota</taxon>
        <taxon>Coleoptera</taxon>
        <taxon>Polyphaga</taxon>
        <taxon>Elateriformia</taxon>
        <taxon>Elateroidea</taxon>
        <taxon>Lampyridae</taxon>
        <taxon>Lampyrinae</taxon>
        <taxon>Pyrocoelia</taxon>
    </lineage>
</organism>
<evidence type="ECO:0000256" key="4">
    <source>
        <dbReference type="ARBA" id="ARBA00023157"/>
    </source>
</evidence>
<evidence type="ECO:0000256" key="5">
    <source>
        <dbReference type="ARBA" id="ARBA00023180"/>
    </source>
</evidence>
<dbReference type="EC" id="3.1.1.-" evidence="6"/>
<sequence>MWAVHLGVICLILRAVDSNNNFLEVTIPQGTLKGIFRKSWTGKTFASFTGIPYATPPIGNLRFEAPLPAGPWKGVFDATGYKSECTQDDVAMNITDVTGNEDCLYINIYTPQVRQVTTSLLPVMFYTHGGSLTSGSGSDDFCGPDFLLDEDVVLITYNYRLGALGFISMGDEVLPGNNGLKDQALALKWTKVNVANFGGDPDRITIFGSSSGAASSHFLMLSPLTRGLISGAIMQSGSALAPWAMSSYERAKNKTVALAKSLGCSSTDSKHLVQCLRGINAVDIVQAASKLYEWATSPLMPFRPVVEKKSKNAFLPDSPENIIKSGYAPKIPIIFSSVSEEGIIGAGPILSNQDLMREFNEDFDRLAPLTIDYSDLKDYTSVTEKVRLFYLGNEDVGLENALQAISIFTDYWVLYPIHVSARMHLEYGSKPIYQLLYDYRGAKSYGDLYGDPLRNYGVCHCDELLYIFTTKLYGIYQGSTLERRAVNTMIKLWTNFARTGNPTPNSEFRKWKRTRKENLEYYYIDNNVYSKMVNNTFLSRMSFWDDIMSTHKSHL</sequence>
<evidence type="ECO:0000256" key="3">
    <source>
        <dbReference type="ARBA" id="ARBA00022801"/>
    </source>
</evidence>
<proteinExistence type="inferred from homology"/>
<keyword evidence="4" id="KW-1015">Disulfide bond</keyword>
<comment type="similarity">
    <text evidence="1 6">Belongs to the type-B carboxylesterase/lipase family.</text>
</comment>
<accession>A0AAN7V4U3</accession>
<evidence type="ECO:0000256" key="2">
    <source>
        <dbReference type="ARBA" id="ARBA00022487"/>
    </source>
</evidence>